<accession>A0ABQ8VUX9</accession>
<evidence type="ECO:0000313" key="1">
    <source>
        <dbReference type="EMBL" id="KAJ4499392.1"/>
    </source>
</evidence>
<name>A0ABQ8VUX9_9AGAR</name>
<proteinExistence type="predicted"/>
<feature type="non-terminal residue" evidence="1">
    <location>
        <position position="51"/>
    </location>
</feature>
<evidence type="ECO:0000313" key="2">
    <source>
        <dbReference type="Proteomes" id="UP001150217"/>
    </source>
</evidence>
<feature type="non-terminal residue" evidence="1">
    <location>
        <position position="1"/>
    </location>
</feature>
<comment type="caution">
    <text evidence="1">The sequence shown here is derived from an EMBL/GenBank/DDBJ whole genome shotgun (WGS) entry which is preliminary data.</text>
</comment>
<dbReference type="EMBL" id="JANVFT010000011">
    <property type="protein sequence ID" value="KAJ4499392.1"/>
    <property type="molecule type" value="Genomic_DNA"/>
</dbReference>
<keyword evidence="2" id="KW-1185">Reference proteome</keyword>
<gene>
    <name evidence="1" type="ORF">C8R41DRAFT_729452</name>
</gene>
<protein>
    <recommendedName>
        <fullName evidence="3">Winged helix-turn helix domain-containing protein</fullName>
    </recommendedName>
</protein>
<organism evidence="1 2">
    <name type="scientific">Lentinula lateritia</name>
    <dbReference type="NCBI Taxonomy" id="40482"/>
    <lineage>
        <taxon>Eukaryota</taxon>
        <taxon>Fungi</taxon>
        <taxon>Dikarya</taxon>
        <taxon>Basidiomycota</taxon>
        <taxon>Agaricomycotina</taxon>
        <taxon>Agaricomycetes</taxon>
        <taxon>Agaricomycetidae</taxon>
        <taxon>Agaricales</taxon>
        <taxon>Marasmiineae</taxon>
        <taxon>Omphalotaceae</taxon>
        <taxon>Lentinula</taxon>
    </lineage>
</organism>
<dbReference type="Proteomes" id="UP001150217">
    <property type="component" value="Unassembled WGS sequence"/>
</dbReference>
<evidence type="ECO:0008006" key="3">
    <source>
        <dbReference type="Google" id="ProtNLM"/>
    </source>
</evidence>
<reference evidence="1" key="1">
    <citation type="submission" date="2022-08" db="EMBL/GenBank/DDBJ databases">
        <title>A Global Phylogenomic Analysis of the Shiitake Genus Lentinula.</title>
        <authorList>
            <consortium name="DOE Joint Genome Institute"/>
            <person name="Sierra-Patev S."/>
            <person name="Min B."/>
            <person name="Naranjo-Ortiz M."/>
            <person name="Looney B."/>
            <person name="Konkel Z."/>
            <person name="Slot J.C."/>
            <person name="Sakamoto Y."/>
            <person name="Steenwyk J.L."/>
            <person name="Rokas A."/>
            <person name="Carro J."/>
            <person name="Camarero S."/>
            <person name="Ferreira P."/>
            <person name="Molpeceres G."/>
            <person name="Ruiz-Duenas F.J."/>
            <person name="Serrano A."/>
            <person name="Henrissat B."/>
            <person name="Drula E."/>
            <person name="Hughes K.W."/>
            <person name="Mata J.L."/>
            <person name="Ishikawa N.K."/>
            <person name="Vargas-Isla R."/>
            <person name="Ushijima S."/>
            <person name="Smith C.A."/>
            <person name="Ahrendt S."/>
            <person name="Andreopoulos W."/>
            <person name="He G."/>
            <person name="Labutti K."/>
            <person name="Lipzen A."/>
            <person name="Ng V."/>
            <person name="Riley R."/>
            <person name="Sandor L."/>
            <person name="Barry K."/>
            <person name="Martinez A.T."/>
            <person name="Xiao Y."/>
            <person name="Gibbons J.G."/>
            <person name="Terashima K."/>
            <person name="Grigoriev I.V."/>
            <person name="Hibbett D.S."/>
        </authorList>
    </citation>
    <scope>NUCLEOTIDE SEQUENCE</scope>
    <source>
        <strain evidence="1">RHP3577 ss4</strain>
    </source>
</reference>
<sequence length="51" mass="6108">LQFLEGLLEQTPDLYLYEIKERLEDVYGANYTESTISRTLERRGWTRKKLA</sequence>